<dbReference type="AlphaFoldDB" id="A0A1F5JGA8"/>
<dbReference type="EMBL" id="MFCP01000034">
    <property type="protein sequence ID" value="OGE27642.1"/>
    <property type="molecule type" value="Genomic_DNA"/>
</dbReference>
<evidence type="ECO:0000313" key="1">
    <source>
        <dbReference type="EMBL" id="OGE27642.1"/>
    </source>
</evidence>
<name>A0A1F5JGA8_9BACT</name>
<evidence type="ECO:0000313" key="2">
    <source>
        <dbReference type="Proteomes" id="UP000177555"/>
    </source>
</evidence>
<reference evidence="1 2" key="1">
    <citation type="journal article" date="2016" name="Nat. Commun.">
        <title>Thousands of microbial genomes shed light on interconnected biogeochemical processes in an aquifer system.</title>
        <authorList>
            <person name="Anantharaman K."/>
            <person name="Brown C.T."/>
            <person name="Hug L.A."/>
            <person name="Sharon I."/>
            <person name="Castelle C.J."/>
            <person name="Probst A.J."/>
            <person name="Thomas B.C."/>
            <person name="Singh A."/>
            <person name="Wilkins M.J."/>
            <person name="Karaoz U."/>
            <person name="Brodie E.L."/>
            <person name="Williams K.H."/>
            <person name="Hubbard S.S."/>
            <person name="Banfield J.F."/>
        </authorList>
    </citation>
    <scope>NUCLEOTIDE SEQUENCE [LARGE SCALE GENOMIC DNA]</scope>
</reference>
<comment type="caution">
    <text evidence="1">The sequence shown here is derived from an EMBL/GenBank/DDBJ whole genome shotgun (WGS) entry which is preliminary data.</text>
</comment>
<gene>
    <name evidence="1" type="ORF">A2867_01455</name>
</gene>
<protein>
    <submittedName>
        <fullName evidence="1">Uncharacterized protein</fullName>
    </submittedName>
</protein>
<sequence length="62" mass="7160">MNVQTEKLIRNCVVCGKRIVITLYQDRTYKGGHFFGKLNIGKGKKAEYWECNRCFAKNSDVS</sequence>
<accession>A0A1F5JGA8</accession>
<organism evidence="1 2">
    <name type="scientific">Candidatus Daviesbacteria bacterium RIFCSPHIGHO2_01_FULL_40_11</name>
    <dbReference type="NCBI Taxonomy" id="1797762"/>
    <lineage>
        <taxon>Bacteria</taxon>
        <taxon>Candidatus Daviesiibacteriota</taxon>
    </lineage>
</organism>
<proteinExistence type="predicted"/>
<dbReference type="Proteomes" id="UP000177555">
    <property type="component" value="Unassembled WGS sequence"/>
</dbReference>